<feature type="region of interest" description="Disordered" evidence="17">
    <location>
        <begin position="261"/>
        <end position="323"/>
    </location>
</feature>
<feature type="transmembrane region" description="Helical" evidence="18">
    <location>
        <begin position="174"/>
        <end position="194"/>
    </location>
</feature>
<keyword evidence="9 18" id="KW-0472">Membrane</keyword>
<evidence type="ECO:0000256" key="4">
    <source>
        <dbReference type="ARBA" id="ARBA00022448"/>
    </source>
</evidence>
<comment type="subunit">
    <text evidence="12">Interacts with the Sec translocase complex via SecD. Specifically interacts with transmembrane segments of nascent integral membrane proteins during membrane integration.</text>
</comment>
<evidence type="ECO:0000313" key="20">
    <source>
        <dbReference type="EMBL" id="GAA4799846.1"/>
    </source>
</evidence>
<feature type="transmembrane region" description="Helical" evidence="18">
    <location>
        <begin position="34"/>
        <end position="56"/>
    </location>
</feature>
<evidence type="ECO:0000256" key="16">
    <source>
        <dbReference type="RuleBase" id="RU003945"/>
    </source>
</evidence>
<proteinExistence type="inferred from homology"/>
<dbReference type="PANTHER" id="PTHR12428:SF65">
    <property type="entry name" value="CYTOCHROME C OXIDASE ASSEMBLY PROTEIN COX18, MITOCHONDRIAL"/>
    <property type="match status" value="1"/>
</dbReference>
<dbReference type="RefSeq" id="WP_251380507.1">
    <property type="nucleotide sequence ID" value="NZ_BAABKP010000005.1"/>
</dbReference>
<feature type="compositionally biased region" description="Basic and acidic residues" evidence="17">
    <location>
        <begin position="267"/>
        <end position="278"/>
    </location>
</feature>
<dbReference type="PANTHER" id="PTHR12428">
    <property type="entry name" value="OXA1"/>
    <property type="match status" value="1"/>
</dbReference>
<feature type="transmembrane region" description="Helical" evidence="18">
    <location>
        <begin position="7"/>
        <end position="28"/>
    </location>
</feature>
<dbReference type="InterPro" id="IPR047196">
    <property type="entry name" value="YidC_ALB_C"/>
</dbReference>
<comment type="function">
    <text evidence="11">Required for the insertion and/or proper folding and/or complex formation of integral membrane proteins into the membrane. Involved in integration of membrane proteins that insert both dependently and independently of the Sec translocase complex, as well as at least some lipoproteins. Aids folding of multispanning membrane proteins.</text>
</comment>
<evidence type="ECO:0000256" key="11">
    <source>
        <dbReference type="ARBA" id="ARBA00025034"/>
    </source>
</evidence>
<evidence type="ECO:0000256" key="8">
    <source>
        <dbReference type="ARBA" id="ARBA00022989"/>
    </source>
</evidence>
<accession>A0ABP9BT52</accession>
<feature type="compositionally biased region" description="Basic residues" evidence="17">
    <location>
        <begin position="311"/>
        <end position="323"/>
    </location>
</feature>
<evidence type="ECO:0000256" key="3">
    <source>
        <dbReference type="ARBA" id="ARBA00015325"/>
    </source>
</evidence>
<organism evidence="20 21">
    <name type="scientific">Rothia endophytica</name>
    <dbReference type="NCBI Taxonomy" id="1324766"/>
    <lineage>
        <taxon>Bacteria</taxon>
        <taxon>Bacillati</taxon>
        <taxon>Actinomycetota</taxon>
        <taxon>Actinomycetes</taxon>
        <taxon>Micrococcales</taxon>
        <taxon>Micrococcaceae</taxon>
        <taxon>Rothia</taxon>
    </lineage>
</organism>
<keyword evidence="8 18" id="KW-1133">Transmembrane helix</keyword>
<dbReference type="NCBIfam" id="NF002350">
    <property type="entry name" value="PRK01315.1"/>
    <property type="match status" value="1"/>
</dbReference>
<dbReference type="Proteomes" id="UP001500187">
    <property type="component" value="Unassembled WGS sequence"/>
</dbReference>
<dbReference type="InterPro" id="IPR001708">
    <property type="entry name" value="YidC/ALB3/OXA1/COX18"/>
</dbReference>
<gene>
    <name evidence="20" type="primary">yidC</name>
    <name evidence="20" type="ORF">GCM10023352_19770</name>
</gene>
<evidence type="ECO:0000256" key="7">
    <source>
        <dbReference type="ARBA" id="ARBA00022927"/>
    </source>
</evidence>
<evidence type="ECO:0000256" key="10">
    <source>
        <dbReference type="ARBA" id="ARBA00023186"/>
    </source>
</evidence>
<evidence type="ECO:0000256" key="15">
    <source>
        <dbReference type="ARBA" id="ARBA00033342"/>
    </source>
</evidence>
<feature type="domain" description="Membrane insertase YidC/Oxa/ALB C-terminal" evidence="19">
    <location>
        <begin position="36"/>
        <end position="257"/>
    </location>
</feature>
<feature type="transmembrane region" description="Helical" evidence="18">
    <location>
        <begin position="106"/>
        <end position="127"/>
    </location>
</feature>
<dbReference type="InterPro" id="IPR028055">
    <property type="entry name" value="YidC/Oxa/ALB_C"/>
</dbReference>
<keyword evidence="4" id="KW-0813">Transport</keyword>
<dbReference type="EMBL" id="BAABKP010000005">
    <property type="protein sequence ID" value="GAA4799846.1"/>
    <property type="molecule type" value="Genomic_DNA"/>
</dbReference>
<evidence type="ECO:0000259" key="19">
    <source>
        <dbReference type="Pfam" id="PF02096"/>
    </source>
</evidence>
<dbReference type="Pfam" id="PF02096">
    <property type="entry name" value="60KD_IMP"/>
    <property type="match status" value="1"/>
</dbReference>
<evidence type="ECO:0000256" key="13">
    <source>
        <dbReference type="ARBA" id="ARBA00031538"/>
    </source>
</evidence>
<comment type="caution">
    <text evidence="20">The sequence shown here is derived from an EMBL/GenBank/DDBJ whole genome shotgun (WGS) entry which is preliminary data.</text>
</comment>
<evidence type="ECO:0000256" key="12">
    <source>
        <dbReference type="ARBA" id="ARBA00026028"/>
    </source>
</evidence>
<dbReference type="NCBIfam" id="TIGR03592">
    <property type="entry name" value="yidC_oxa1_cterm"/>
    <property type="match status" value="1"/>
</dbReference>
<sequence>MDIILWPFKWIVSAILWAFHELFTVIGMDAASGVTWILAIIGLTIVMRTLTIPLFVKQIKSMRGMQELQPEMAKLQAKYKGKTDQLSRQAMAQEQMELYRKTGSNPLASCLPIIVQMPIFFGLFQVLNGVPNAAANNEGILVLGNDKVEQFNDASIFGAPLFSTMLRPGDGNHFATILIAAIMVVLMSATQFYITKQLSAKNMSDAAKQSPMYRQQQIMLYVLPLVFAISGINFPLGVLVYWTVSNFWSLGQQFWVIRNNPTPGSQAERELNERRAEKGLPPVGKTKEEHDQEIEAARERAARGQRQQPMGKKRQKQQNKKKN</sequence>
<evidence type="ECO:0000256" key="17">
    <source>
        <dbReference type="SAM" id="MobiDB-lite"/>
    </source>
</evidence>
<evidence type="ECO:0000256" key="1">
    <source>
        <dbReference type="ARBA" id="ARBA00004651"/>
    </source>
</evidence>
<evidence type="ECO:0000256" key="14">
    <source>
        <dbReference type="ARBA" id="ARBA00033245"/>
    </source>
</evidence>
<keyword evidence="10" id="KW-0143">Chaperone</keyword>
<evidence type="ECO:0000256" key="18">
    <source>
        <dbReference type="SAM" id="Phobius"/>
    </source>
</evidence>
<evidence type="ECO:0000313" key="21">
    <source>
        <dbReference type="Proteomes" id="UP001500187"/>
    </source>
</evidence>
<feature type="compositionally biased region" description="Basic and acidic residues" evidence="17">
    <location>
        <begin position="285"/>
        <end position="302"/>
    </location>
</feature>
<keyword evidence="5" id="KW-1003">Cell membrane</keyword>
<name>A0ABP9BT52_9MICC</name>
<evidence type="ECO:0000256" key="2">
    <source>
        <dbReference type="ARBA" id="ARBA00010527"/>
    </source>
</evidence>
<feature type="transmembrane region" description="Helical" evidence="18">
    <location>
        <begin position="218"/>
        <end position="242"/>
    </location>
</feature>
<keyword evidence="6 16" id="KW-0812">Transmembrane</keyword>
<protein>
    <recommendedName>
        <fullName evidence="3">Membrane protein insertase YidC</fullName>
    </recommendedName>
    <alternativeName>
        <fullName evidence="15">Foldase YidC</fullName>
    </alternativeName>
    <alternativeName>
        <fullName evidence="14">Membrane integrase YidC</fullName>
    </alternativeName>
    <alternativeName>
        <fullName evidence="13">Membrane protein YidC</fullName>
    </alternativeName>
</protein>
<evidence type="ECO:0000256" key="9">
    <source>
        <dbReference type="ARBA" id="ARBA00023136"/>
    </source>
</evidence>
<evidence type="ECO:0000256" key="6">
    <source>
        <dbReference type="ARBA" id="ARBA00022692"/>
    </source>
</evidence>
<keyword evidence="21" id="KW-1185">Reference proteome</keyword>
<keyword evidence="7" id="KW-0653">Protein transport</keyword>
<comment type="subcellular location">
    <subcellularLocation>
        <location evidence="1">Cell membrane</location>
        <topology evidence="1">Multi-pass membrane protein</topology>
    </subcellularLocation>
    <subcellularLocation>
        <location evidence="16">Membrane</location>
        <topology evidence="16">Multi-pass membrane protein</topology>
    </subcellularLocation>
</comment>
<dbReference type="CDD" id="cd20070">
    <property type="entry name" value="5TM_YidC_Alb3"/>
    <property type="match status" value="1"/>
</dbReference>
<evidence type="ECO:0000256" key="5">
    <source>
        <dbReference type="ARBA" id="ARBA00022475"/>
    </source>
</evidence>
<reference evidence="21" key="1">
    <citation type="journal article" date="2019" name="Int. J. Syst. Evol. Microbiol.">
        <title>The Global Catalogue of Microorganisms (GCM) 10K type strain sequencing project: providing services to taxonomists for standard genome sequencing and annotation.</title>
        <authorList>
            <consortium name="The Broad Institute Genomics Platform"/>
            <consortium name="The Broad Institute Genome Sequencing Center for Infectious Disease"/>
            <person name="Wu L."/>
            <person name="Ma J."/>
        </authorList>
    </citation>
    <scope>NUCLEOTIDE SEQUENCE [LARGE SCALE GENOMIC DNA]</scope>
    <source>
        <strain evidence="21">JCM 18541</strain>
    </source>
</reference>
<comment type="similarity">
    <text evidence="2">Belongs to the OXA1/ALB3/YidC family. Type 1 subfamily.</text>
</comment>